<dbReference type="EMBL" id="JABBGC010000003">
    <property type="protein sequence ID" value="NML40337.1"/>
    <property type="molecule type" value="Genomic_DNA"/>
</dbReference>
<feature type="transmembrane region" description="Helical" evidence="5">
    <location>
        <begin position="44"/>
        <end position="67"/>
    </location>
</feature>
<feature type="transmembrane region" description="Helical" evidence="5">
    <location>
        <begin position="12"/>
        <end position="32"/>
    </location>
</feature>
<feature type="transmembrane region" description="Helical" evidence="5">
    <location>
        <begin position="100"/>
        <end position="118"/>
    </location>
</feature>
<evidence type="ECO:0000256" key="4">
    <source>
        <dbReference type="ARBA" id="ARBA00023136"/>
    </source>
</evidence>
<dbReference type="Proteomes" id="UP000583266">
    <property type="component" value="Unassembled WGS sequence"/>
</dbReference>
<dbReference type="InterPro" id="IPR032808">
    <property type="entry name" value="DoxX"/>
</dbReference>
<keyword evidence="2 5" id="KW-0812">Transmembrane</keyword>
<evidence type="ECO:0000256" key="5">
    <source>
        <dbReference type="SAM" id="Phobius"/>
    </source>
</evidence>
<reference evidence="6 7" key="1">
    <citation type="submission" date="2020-04" db="EMBL/GenBank/DDBJ databases">
        <title>Chitinophaga sp. G-6-1-13 sp. nov., isolated from soil.</title>
        <authorList>
            <person name="Dahal R.H."/>
            <person name="Chaudhary D.K."/>
        </authorList>
    </citation>
    <scope>NUCLEOTIDE SEQUENCE [LARGE SCALE GENOMIC DNA]</scope>
    <source>
        <strain evidence="6 7">G-6-1-13</strain>
    </source>
</reference>
<comment type="caution">
    <text evidence="6">The sequence shown here is derived from an EMBL/GenBank/DDBJ whole genome shotgun (WGS) entry which is preliminary data.</text>
</comment>
<dbReference type="PIRSF" id="PIRSF030066">
    <property type="entry name" value="UCP030066"/>
    <property type="match status" value="1"/>
</dbReference>
<sequence>MQSNAKGRNIAYWITTGLLTAGMLSGGIAQLIRAPWNTQGIIHLGYPVYVMTILGTWKLLGVTALLLPRMTLIKEWAYAGFFFLMTGAVISHLVSGDGLAAVTAQSIFVVLIVLSWYLRPANRRIAALTNMPE</sequence>
<keyword evidence="7" id="KW-1185">Reference proteome</keyword>
<keyword evidence="3 5" id="KW-1133">Transmembrane helix</keyword>
<evidence type="ECO:0000256" key="3">
    <source>
        <dbReference type="ARBA" id="ARBA00022989"/>
    </source>
</evidence>
<dbReference type="GO" id="GO:0016020">
    <property type="term" value="C:membrane"/>
    <property type="evidence" value="ECO:0007669"/>
    <property type="project" value="UniProtKB-SubCell"/>
</dbReference>
<name>A0A848GQT4_9BACT</name>
<evidence type="ECO:0000313" key="6">
    <source>
        <dbReference type="EMBL" id="NML40337.1"/>
    </source>
</evidence>
<accession>A0A848GQT4</accession>
<feature type="transmembrane region" description="Helical" evidence="5">
    <location>
        <begin position="76"/>
        <end position="94"/>
    </location>
</feature>
<proteinExistence type="predicted"/>
<evidence type="ECO:0000256" key="1">
    <source>
        <dbReference type="ARBA" id="ARBA00004141"/>
    </source>
</evidence>
<dbReference type="RefSeq" id="WP_169227444.1">
    <property type="nucleotide sequence ID" value="NZ_JABBGC010000003.1"/>
</dbReference>
<protein>
    <submittedName>
        <fullName evidence="6">DoxX family protein</fullName>
    </submittedName>
</protein>
<keyword evidence="4 5" id="KW-0472">Membrane</keyword>
<dbReference type="Pfam" id="PF13564">
    <property type="entry name" value="DoxX_2"/>
    <property type="match status" value="1"/>
</dbReference>
<dbReference type="InterPro" id="IPR016944">
    <property type="entry name" value="UCP030066"/>
</dbReference>
<dbReference type="AlphaFoldDB" id="A0A848GQT4"/>
<organism evidence="6 7">
    <name type="scientific">Chitinophaga fulva</name>
    <dbReference type="NCBI Taxonomy" id="2728842"/>
    <lineage>
        <taxon>Bacteria</taxon>
        <taxon>Pseudomonadati</taxon>
        <taxon>Bacteroidota</taxon>
        <taxon>Chitinophagia</taxon>
        <taxon>Chitinophagales</taxon>
        <taxon>Chitinophagaceae</taxon>
        <taxon>Chitinophaga</taxon>
    </lineage>
</organism>
<comment type="subcellular location">
    <subcellularLocation>
        <location evidence="1">Membrane</location>
        <topology evidence="1">Multi-pass membrane protein</topology>
    </subcellularLocation>
</comment>
<evidence type="ECO:0000256" key="2">
    <source>
        <dbReference type="ARBA" id="ARBA00022692"/>
    </source>
</evidence>
<gene>
    <name evidence="6" type="ORF">HHL17_24280</name>
</gene>
<evidence type="ECO:0000313" key="7">
    <source>
        <dbReference type="Proteomes" id="UP000583266"/>
    </source>
</evidence>